<feature type="repeat" description="RCC1" evidence="2">
    <location>
        <begin position="170"/>
        <end position="222"/>
    </location>
</feature>
<dbReference type="AlphaFoldDB" id="A0A813JL04"/>
<gene>
    <name evidence="5" type="ORF">PGLA2088_LOCUS22063</name>
</gene>
<feature type="compositionally biased region" description="Low complexity" evidence="4">
    <location>
        <begin position="780"/>
        <end position="795"/>
    </location>
</feature>
<sequence>MTIASESSEGREVLVWSFPDRCASSPGELPAPLLFRPAAPLESVSCGGALVAFVTADKKLYLMELGSELSKFDSAPRLVEALRQQDILQVSCGSGGRVVAMSSSGAAFEVRSPSGLEAGVAAGIAAAKAVAGSVGGLLASFGRLHRLQMPLQAQRVSCGGAHVLLLAEPGILFSFGDGQCGQLGLGAAVRSTSVPTCVEALAQFQVCDVAAGSAHSCAATTYGNLFTWGDNYRGQLGDGTLASKWNPSLIGSVEFVTAVAADEASAALTAMGAVFAWGFSGRVEPIPVSLGGRRVQSIALSSEVLCARSHENELLMVNLQLEVNGGAINGLGAPWLAHGAVASLSASGRHVVALTLSQVSLSSPSPQQVVPNELRADVGLSTLGMSQAAGQFSIGLTTHSREPVTADQFSAQMNNNSTNNNDINNNRNDINNNDKNNNNNHRLEEAVEELRAQSAELRRAVEEADSRFIRVGAELSREQAQVVQLRRQAESVGIHEELQMLRAELARELQEDEVETEFLRLYSIAPVWHDPSLVGEPLPAAIQDLREKCGLLRREELRLRREDDCLAADVLSVRAELAESKRHLHGIEDACSKARATAEQHQLLASAMAQEARAEEEQLRMADSEVQQQLAADECRELEAESLRLSPAEGRLSHTLSEVQGALRARHLDNNNSSSNGNNNNSNSNNNSNNLPSAERLQRSVTALRGEFFAAQRRAQELSDSLAHAAAKQLEARRQVLGEMRRHLAGELAVEQGMEVQLFDRAQRFAEETGKLYAEVQELHQQQHQQHQQHQQQSQAATDTAVTGRLVAPPPPPDPGMQRQQQLHRHHNSNSNNNNQDEHRARRMQLAEAPGIGN</sequence>
<feature type="region of interest" description="Disordered" evidence="4">
    <location>
        <begin position="668"/>
        <end position="692"/>
    </location>
</feature>
<feature type="compositionally biased region" description="Low complexity" evidence="4">
    <location>
        <begin position="670"/>
        <end position="690"/>
    </location>
</feature>
<evidence type="ECO:0000313" key="6">
    <source>
        <dbReference type="Proteomes" id="UP000626109"/>
    </source>
</evidence>
<dbReference type="SUPFAM" id="SSF50985">
    <property type="entry name" value="RCC1/BLIP-II"/>
    <property type="match status" value="1"/>
</dbReference>
<dbReference type="PROSITE" id="PS50012">
    <property type="entry name" value="RCC1_3"/>
    <property type="match status" value="2"/>
</dbReference>
<dbReference type="GO" id="GO:0061630">
    <property type="term" value="F:ubiquitin protein ligase activity"/>
    <property type="evidence" value="ECO:0007669"/>
    <property type="project" value="TreeGrafter"/>
</dbReference>
<dbReference type="EMBL" id="CAJNNW010025884">
    <property type="protein sequence ID" value="CAE8680710.1"/>
    <property type="molecule type" value="Genomic_DNA"/>
</dbReference>
<dbReference type="PANTHER" id="PTHR45622">
    <property type="entry name" value="UBIQUITIN-PROTEIN LIGASE E3A-RELATED"/>
    <property type="match status" value="1"/>
</dbReference>
<dbReference type="InterPro" id="IPR009091">
    <property type="entry name" value="RCC1/BLIP-II"/>
</dbReference>
<feature type="region of interest" description="Disordered" evidence="4">
    <location>
        <begin position="414"/>
        <end position="439"/>
    </location>
</feature>
<keyword evidence="1" id="KW-0677">Repeat</keyword>
<keyword evidence="3" id="KW-0175">Coiled coil</keyword>
<dbReference type="Proteomes" id="UP000626109">
    <property type="component" value="Unassembled WGS sequence"/>
</dbReference>
<dbReference type="PRINTS" id="PR00633">
    <property type="entry name" value="RCCNDNSATION"/>
</dbReference>
<evidence type="ECO:0000256" key="3">
    <source>
        <dbReference type="SAM" id="Coils"/>
    </source>
</evidence>
<feature type="region of interest" description="Disordered" evidence="4">
    <location>
        <begin position="779"/>
        <end position="854"/>
    </location>
</feature>
<protein>
    <submittedName>
        <fullName evidence="5">Uncharacterized protein</fullName>
    </submittedName>
</protein>
<dbReference type="Gene3D" id="2.130.10.30">
    <property type="entry name" value="Regulator of chromosome condensation 1/beta-lactamase-inhibitor protein II"/>
    <property type="match status" value="2"/>
</dbReference>
<dbReference type="InterPro" id="IPR051709">
    <property type="entry name" value="Ub-ligase/GTPase-reg"/>
</dbReference>
<reference evidence="5" key="1">
    <citation type="submission" date="2021-02" db="EMBL/GenBank/DDBJ databases">
        <authorList>
            <person name="Dougan E. K."/>
            <person name="Rhodes N."/>
            <person name="Thang M."/>
            <person name="Chan C."/>
        </authorList>
    </citation>
    <scope>NUCLEOTIDE SEQUENCE</scope>
</reference>
<proteinExistence type="predicted"/>
<accession>A0A813JL04</accession>
<evidence type="ECO:0000256" key="1">
    <source>
        <dbReference type="ARBA" id="ARBA00022737"/>
    </source>
</evidence>
<feature type="repeat" description="RCC1" evidence="2">
    <location>
        <begin position="223"/>
        <end position="271"/>
    </location>
</feature>
<evidence type="ECO:0000256" key="2">
    <source>
        <dbReference type="PROSITE-ProRule" id="PRU00235"/>
    </source>
</evidence>
<feature type="coiled-coil region" evidence="3">
    <location>
        <begin position="605"/>
        <end position="641"/>
    </location>
</feature>
<name>A0A813JL04_POLGL</name>
<organism evidence="5 6">
    <name type="scientific">Polarella glacialis</name>
    <name type="common">Dinoflagellate</name>
    <dbReference type="NCBI Taxonomy" id="89957"/>
    <lineage>
        <taxon>Eukaryota</taxon>
        <taxon>Sar</taxon>
        <taxon>Alveolata</taxon>
        <taxon>Dinophyceae</taxon>
        <taxon>Suessiales</taxon>
        <taxon>Suessiaceae</taxon>
        <taxon>Polarella</taxon>
    </lineage>
</organism>
<dbReference type="InterPro" id="IPR000408">
    <property type="entry name" value="Reg_chr_condens"/>
</dbReference>
<dbReference type="PANTHER" id="PTHR45622:SF60">
    <property type="entry name" value="UBIQUITIN-PROTEIN LIGASE E3A"/>
    <property type="match status" value="1"/>
</dbReference>
<evidence type="ECO:0000256" key="4">
    <source>
        <dbReference type="SAM" id="MobiDB-lite"/>
    </source>
</evidence>
<dbReference type="Pfam" id="PF00415">
    <property type="entry name" value="RCC1"/>
    <property type="match status" value="2"/>
</dbReference>
<comment type="caution">
    <text evidence="5">The sequence shown here is derived from an EMBL/GenBank/DDBJ whole genome shotgun (WGS) entry which is preliminary data.</text>
</comment>
<evidence type="ECO:0000313" key="5">
    <source>
        <dbReference type="EMBL" id="CAE8680710.1"/>
    </source>
</evidence>